<dbReference type="PROSITE" id="PS50977">
    <property type="entry name" value="HTH_TETR_2"/>
    <property type="match status" value="1"/>
</dbReference>
<dbReference type="PANTHER" id="PTHR30055">
    <property type="entry name" value="HTH-TYPE TRANSCRIPTIONAL REGULATOR RUTR"/>
    <property type="match status" value="1"/>
</dbReference>
<dbReference type="Gene3D" id="1.10.357.10">
    <property type="entry name" value="Tetracycline Repressor, domain 2"/>
    <property type="match status" value="1"/>
</dbReference>
<feature type="domain" description="HTH tetR-type" evidence="6">
    <location>
        <begin position="8"/>
        <end position="68"/>
    </location>
</feature>
<evidence type="ECO:0000259" key="6">
    <source>
        <dbReference type="PROSITE" id="PS50977"/>
    </source>
</evidence>
<dbReference type="InterPro" id="IPR001647">
    <property type="entry name" value="HTH_TetR"/>
</dbReference>
<keyword evidence="3 5" id="KW-0238">DNA-binding</keyword>
<dbReference type="SUPFAM" id="SSF46689">
    <property type="entry name" value="Homeodomain-like"/>
    <property type="match status" value="1"/>
</dbReference>
<evidence type="ECO:0000256" key="3">
    <source>
        <dbReference type="ARBA" id="ARBA00023125"/>
    </source>
</evidence>
<evidence type="ECO:0000256" key="2">
    <source>
        <dbReference type="ARBA" id="ARBA00023015"/>
    </source>
</evidence>
<evidence type="ECO:0000256" key="1">
    <source>
        <dbReference type="ARBA" id="ARBA00022491"/>
    </source>
</evidence>
<reference evidence="7 8" key="1">
    <citation type="journal article" date="2019" name="Int. J. Syst. Evol. Microbiol.">
        <title>The Global Catalogue of Microorganisms (GCM) 10K type strain sequencing project: providing services to taxonomists for standard genome sequencing and annotation.</title>
        <authorList>
            <consortium name="The Broad Institute Genomics Platform"/>
            <consortium name="The Broad Institute Genome Sequencing Center for Infectious Disease"/>
            <person name="Wu L."/>
            <person name="Ma J."/>
        </authorList>
    </citation>
    <scope>NUCLEOTIDE SEQUENCE [LARGE SCALE GENOMIC DNA]</scope>
    <source>
        <strain evidence="7 8">JCM 10696</strain>
    </source>
</reference>
<name>A0ABN1R6S1_9ACTN</name>
<dbReference type="PANTHER" id="PTHR30055:SF234">
    <property type="entry name" value="HTH-TYPE TRANSCRIPTIONAL REGULATOR BETI"/>
    <property type="match status" value="1"/>
</dbReference>
<evidence type="ECO:0000256" key="4">
    <source>
        <dbReference type="ARBA" id="ARBA00023163"/>
    </source>
</evidence>
<evidence type="ECO:0000256" key="5">
    <source>
        <dbReference type="PROSITE-ProRule" id="PRU00335"/>
    </source>
</evidence>
<keyword evidence="8" id="KW-1185">Reference proteome</keyword>
<gene>
    <name evidence="7" type="ORF">GCM10009550_32990</name>
</gene>
<dbReference type="Proteomes" id="UP001500665">
    <property type="component" value="Unassembled WGS sequence"/>
</dbReference>
<organism evidence="7 8">
    <name type="scientific">Actinocorallia libanotica</name>
    <dbReference type="NCBI Taxonomy" id="46162"/>
    <lineage>
        <taxon>Bacteria</taxon>
        <taxon>Bacillati</taxon>
        <taxon>Actinomycetota</taxon>
        <taxon>Actinomycetes</taxon>
        <taxon>Streptosporangiales</taxon>
        <taxon>Thermomonosporaceae</taxon>
        <taxon>Actinocorallia</taxon>
    </lineage>
</organism>
<protein>
    <submittedName>
        <fullName evidence="7">TetR/AcrR family transcriptional regulator</fullName>
    </submittedName>
</protein>
<sequence>MPKLVDHAVRRRQIAEALLSVASARGLHAATMREVAAEAGVSLRLVQYYFHSKDELLAGALEHLAARLGERVRARTAGVEDVRGLLLGALSAVLPDDEEGRRVILTYHAYYAYELSRGAPPPQGAVDSAALEGLLAGYVERAGREGRTAAGLDAQMVAAELLAVANGLGISVLTGRRDGEAALRVLRGCVDRLVTS</sequence>
<proteinExistence type="predicted"/>
<evidence type="ECO:0000313" key="7">
    <source>
        <dbReference type="EMBL" id="GAA0952359.1"/>
    </source>
</evidence>
<comment type="caution">
    <text evidence="7">The sequence shown here is derived from an EMBL/GenBank/DDBJ whole genome shotgun (WGS) entry which is preliminary data.</text>
</comment>
<dbReference type="SUPFAM" id="SSF48498">
    <property type="entry name" value="Tetracyclin repressor-like, C-terminal domain"/>
    <property type="match status" value="1"/>
</dbReference>
<dbReference type="EMBL" id="BAAAHH010000012">
    <property type="protein sequence ID" value="GAA0952359.1"/>
    <property type="molecule type" value="Genomic_DNA"/>
</dbReference>
<keyword evidence="2" id="KW-0805">Transcription regulation</keyword>
<dbReference type="RefSeq" id="WP_344241660.1">
    <property type="nucleotide sequence ID" value="NZ_BAAAHH010000012.1"/>
</dbReference>
<dbReference type="InterPro" id="IPR050109">
    <property type="entry name" value="HTH-type_TetR-like_transc_reg"/>
</dbReference>
<dbReference type="InterPro" id="IPR009057">
    <property type="entry name" value="Homeodomain-like_sf"/>
</dbReference>
<keyword evidence="4" id="KW-0804">Transcription</keyword>
<feature type="DNA-binding region" description="H-T-H motif" evidence="5">
    <location>
        <begin position="31"/>
        <end position="50"/>
    </location>
</feature>
<keyword evidence="1" id="KW-0678">Repressor</keyword>
<dbReference type="InterPro" id="IPR039538">
    <property type="entry name" value="BetI_C"/>
</dbReference>
<evidence type="ECO:0000313" key="8">
    <source>
        <dbReference type="Proteomes" id="UP001500665"/>
    </source>
</evidence>
<accession>A0ABN1R6S1</accession>
<dbReference type="Pfam" id="PF00440">
    <property type="entry name" value="TetR_N"/>
    <property type="match status" value="1"/>
</dbReference>
<dbReference type="InterPro" id="IPR036271">
    <property type="entry name" value="Tet_transcr_reg_TetR-rel_C_sf"/>
</dbReference>
<dbReference type="Pfam" id="PF13977">
    <property type="entry name" value="TetR_C_6"/>
    <property type="match status" value="1"/>
</dbReference>